<evidence type="ECO:0000313" key="3">
    <source>
        <dbReference type="Proteomes" id="UP000546200"/>
    </source>
</evidence>
<dbReference type="Proteomes" id="UP000546200">
    <property type="component" value="Unassembled WGS sequence"/>
</dbReference>
<dbReference type="Pfam" id="PF01584">
    <property type="entry name" value="CheW"/>
    <property type="match status" value="1"/>
</dbReference>
<dbReference type="EMBL" id="JACIJK010000006">
    <property type="protein sequence ID" value="MBB5715367.1"/>
    <property type="molecule type" value="Genomic_DNA"/>
</dbReference>
<evidence type="ECO:0000259" key="1">
    <source>
        <dbReference type="PROSITE" id="PS50851"/>
    </source>
</evidence>
<dbReference type="InterPro" id="IPR036061">
    <property type="entry name" value="CheW-like_dom_sf"/>
</dbReference>
<organism evidence="2 3">
    <name type="scientific">Sphingomonas aerophila</name>
    <dbReference type="NCBI Taxonomy" id="1344948"/>
    <lineage>
        <taxon>Bacteria</taxon>
        <taxon>Pseudomonadati</taxon>
        <taxon>Pseudomonadota</taxon>
        <taxon>Alphaproteobacteria</taxon>
        <taxon>Sphingomonadales</taxon>
        <taxon>Sphingomonadaceae</taxon>
        <taxon>Sphingomonas</taxon>
    </lineage>
</organism>
<protein>
    <submittedName>
        <fullName evidence="2">Purine-binding chemotaxis protein CheW</fullName>
    </submittedName>
</protein>
<dbReference type="GO" id="GO:0006935">
    <property type="term" value="P:chemotaxis"/>
    <property type="evidence" value="ECO:0007669"/>
    <property type="project" value="InterPro"/>
</dbReference>
<dbReference type="Gene3D" id="2.40.50.180">
    <property type="entry name" value="CheA-289, Domain 4"/>
    <property type="match status" value="1"/>
</dbReference>
<proteinExistence type="predicted"/>
<feature type="domain" description="CheW-like" evidence="1">
    <location>
        <begin position="1"/>
        <end position="139"/>
    </location>
</feature>
<dbReference type="GO" id="GO:0007165">
    <property type="term" value="P:signal transduction"/>
    <property type="evidence" value="ECO:0007669"/>
    <property type="project" value="InterPro"/>
</dbReference>
<dbReference type="GO" id="GO:0005829">
    <property type="term" value="C:cytosol"/>
    <property type="evidence" value="ECO:0007669"/>
    <property type="project" value="TreeGrafter"/>
</dbReference>
<dbReference type="AlphaFoldDB" id="A0A7W9BDX1"/>
<gene>
    <name evidence="2" type="ORF">FHS94_002213</name>
</gene>
<dbReference type="Gene3D" id="2.30.30.40">
    <property type="entry name" value="SH3 Domains"/>
    <property type="match status" value="1"/>
</dbReference>
<keyword evidence="3" id="KW-1185">Reference proteome</keyword>
<dbReference type="SMART" id="SM00260">
    <property type="entry name" value="CheW"/>
    <property type="match status" value="1"/>
</dbReference>
<dbReference type="InterPro" id="IPR002545">
    <property type="entry name" value="CheW-lke_dom"/>
</dbReference>
<dbReference type="PANTHER" id="PTHR22617:SF23">
    <property type="entry name" value="CHEMOTAXIS PROTEIN CHEW"/>
    <property type="match status" value="1"/>
</dbReference>
<sequence length="145" mass="15086">MELYLIAHIAGRGVAIPTEQVDSVVDLGDVVAVPCAVSSVRGLSALRSRVLTVIDTGTALGIEPMPDSCRRAVITRIDGHHYAVLVDSLDDVARYEPLSLSSGLSLQHGWASAGRGLVDRDGDPLLVLDLAALVPGTHKISAAAA</sequence>
<accession>A0A7W9BDX1</accession>
<comment type="caution">
    <text evidence="2">The sequence shown here is derived from an EMBL/GenBank/DDBJ whole genome shotgun (WGS) entry which is preliminary data.</text>
</comment>
<name>A0A7W9BDX1_9SPHN</name>
<dbReference type="PANTHER" id="PTHR22617">
    <property type="entry name" value="CHEMOTAXIS SENSOR HISTIDINE KINASE-RELATED"/>
    <property type="match status" value="1"/>
</dbReference>
<dbReference type="SUPFAM" id="SSF50341">
    <property type="entry name" value="CheW-like"/>
    <property type="match status" value="1"/>
</dbReference>
<dbReference type="PROSITE" id="PS50851">
    <property type="entry name" value="CHEW"/>
    <property type="match status" value="1"/>
</dbReference>
<dbReference type="RefSeq" id="WP_184057623.1">
    <property type="nucleotide sequence ID" value="NZ_JACIJK010000006.1"/>
</dbReference>
<evidence type="ECO:0000313" key="2">
    <source>
        <dbReference type="EMBL" id="MBB5715367.1"/>
    </source>
</evidence>
<reference evidence="2 3" key="1">
    <citation type="submission" date="2020-08" db="EMBL/GenBank/DDBJ databases">
        <title>Genomic Encyclopedia of Type Strains, Phase IV (KMG-IV): sequencing the most valuable type-strain genomes for metagenomic binning, comparative biology and taxonomic classification.</title>
        <authorList>
            <person name="Goeker M."/>
        </authorList>
    </citation>
    <scope>NUCLEOTIDE SEQUENCE [LARGE SCALE GENOMIC DNA]</scope>
    <source>
        <strain evidence="2 3">DSM 100044</strain>
    </source>
</reference>
<dbReference type="InterPro" id="IPR039315">
    <property type="entry name" value="CheW"/>
</dbReference>